<dbReference type="Proteomes" id="UP000290848">
    <property type="component" value="Unassembled WGS sequence"/>
</dbReference>
<proteinExistence type="predicted"/>
<evidence type="ECO:0000256" key="1">
    <source>
        <dbReference type="SAM" id="SignalP"/>
    </source>
</evidence>
<dbReference type="RefSeq" id="WP_128770687.1">
    <property type="nucleotide sequence ID" value="NZ_RXOC01000013.1"/>
</dbReference>
<sequence length="242" mass="27406">MFYLKRISVAVTFAFFVLSLNSVSAQSIKPQQGAVLKRGGGVRISGAVVQNKRSNFSVSTNQFGFFSILAAPGDTIEVLATGYTPQIIVVSDFKDALVYLIPITELSEVIVKGKSLENELKEVQDGYRSKGVYYNGKPPLLASVFHPLTAINELFGKNAKRARRFSEYAERELEYQEVSRRFNDLVIKNAVPITPEELPEFRAEYMPGLEQIRRWNDYDLVVYIKTSFQDFKKSRQALDNKK</sequence>
<gene>
    <name evidence="2" type="ORF">EKH83_17150</name>
</gene>
<dbReference type="AlphaFoldDB" id="A0A4Q0M5I8"/>
<dbReference type="EMBL" id="RXOC01000013">
    <property type="protein sequence ID" value="RXF67999.1"/>
    <property type="molecule type" value="Genomic_DNA"/>
</dbReference>
<evidence type="ECO:0000313" key="3">
    <source>
        <dbReference type="Proteomes" id="UP000290848"/>
    </source>
</evidence>
<evidence type="ECO:0008006" key="4">
    <source>
        <dbReference type="Google" id="ProtNLM"/>
    </source>
</evidence>
<reference evidence="2 3" key="1">
    <citation type="submission" date="2018-12" db="EMBL/GenBank/DDBJ databases">
        <title>The Draft Genome Sequence of the Soil Bacterium Pedobacter tournemirensis R1.</title>
        <authorList>
            <person name="He J."/>
        </authorList>
    </citation>
    <scope>NUCLEOTIDE SEQUENCE [LARGE SCALE GENOMIC DNA]</scope>
    <source>
        <strain evidence="2 3">R1</strain>
    </source>
</reference>
<name>A0A4Q0M5I8_9SPHI</name>
<feature type="chain" id="PRO_5020264054" description="Carboxypeptidase-like regulatory domain-containing protein" evidence="1">
    <location>
        <begin position="26"/>
        <end position="242"/>
    </location>
</feature>
<organism evidence="2 3">
    <name type="scientific">Arcticibacter tournemirensis</name>
    <dbReference type="NCBI Taxonomy" id="699437"/>
    <lineage>
        <taxon>Bacteria</taxon>
        <taxon>Pseudomonadati</taxon>
        <taxon>Bacteroidota</taxon>
        <taxon>Sphingobacteriia</taxon>
        <taxon>Sphingobacteriales</taxon>
        <taxon>Sphingobacteriaceae</taxon>
        <taxon>Arcticibacter</taxon>
    </lineage>
</organism>
<accession>A0A4Q0M5I8</accession>
<evidence type="ECO:0000313" key="2">
    <source>
        <dbReference type="EMBL" id="RXF67999.1"/>
    </source>
</evidence>
<keyword evidence="1" id="KW-0732">Signal</keyword>
<dbReference type="InterPro" id="IPR008969">
    <property type="entry name" value="CarboxyPept-like_regulatory"/>
</dbReference>
<feature type="signal peptide" evidence="1">
    <location>
        <begin position="1"/>
        <end position="25"/>
    </location>
</feature>
<protein>
    <recommendedName>
        <fullName evidence="4">Carboxypeptidase-like regulatory domain-containing protein</fullName>
    </recommendedName>
</protein>
<comment type="caution">
    <text evidence="2">The sequence shown here is derived from an EMBL/GenBank/DDBJ whole genome shotgun (WGS) entry which is preliminary data.</text>
</comment>
<dbReference type="SUPFAM" id="SSF49464">
    <property type="entry name" value="Carboxypeptidase regulatory domain-like"/>
    <property type="match status" value="1"/>
</dbReference>